<keyword evidence="1" id="KW-0479">Metal-binding</keyword>
<accession>A0A951PAL0</accession>
<dbReference type="AlphaFoldDB" id="A0A951PAL0"/>
<dbReference type="PROSITE" id="PS00903">
    <property type="entry name" value="CYT_DCMP_DEAMINASES_1"/>
    <property type="match status" value="1"/>
</dbReference>
<name>A0A951PAL0_9CYAN</name>
<sequence>MNDLDLAHLKTTIQIARAAKKHGNQPFGALLIDAEGQIVAEAENTQITEQDCTGHAETNLLRMVGKTYSPQVLAACTLYASTEPCPMCAGAIFWSGVGRLVYALSSQRFYAFDGDKLNQLHLGCRDILAQGKRTVRIEGPALEDEVLAIF</sequence>
<reference evidence="4" key="2">
    <citation type="journal article" date="2022" name="Microbiol. Resour. Announc.">
        <title>Metagenome Sequencing to Explore Phylogenomics of Terrestrial Cyanobacteria.</title>
        <authorList>
            <person name="Ward R.D."/>
            <person name="Stajich J.E."/>
            <person name="Johansen J.R."/>
            <person name="Huntemann M."/>
            <person name="Clum A."/>
            <person name="Foster B."/>
            <person name="Foster B."/>
            <person name="Roux S."/>
            <person name="Palaniappan K."/>
            <person name="Varghese N."/>
            <person name="Mukherjee S."/>
            <person name="Reddy T.B.K."/>
            <person name="Daum C."/>
            <person name="Copeland A."/>
            <person name="Chen I.A."/>
            <person name="Ivanova N.N."/>
            <person name="Kyrpides N.C."/>
            <person name="Shapiro N."/>
            <person name="Eloe-Fadrosh E.A."/>
            <person name="Pietrasiak N."/>
        </authorList>
    </citation>
    <scope>NUCLEOTIDE SEQUENCE</scope>
    <source>
        <strain evidence="4">GSE-TBD4-15B</strain>
    </source>
</reference>
<dbReference type="Gene3D" id="3.40.140.10">
    <property type="entry name" value="Cytidine Deaminase, domain 2"/>
    <property type="match status" value="1"/>
</dbReference>
<dbReference type="GO" id="GO:0008270">
    <property type="term" value="F:zinc ion binding"/>
    <property type="evidence" value="ECO:0007669"/>
    <property type="project" value="InterPro"/>
</dbReference>
<proteinExistence type="predicted"/>
<dbReference type="InterPro" id="IPR016193">
    <property type="entry name" value="Cytidine_deaminase-like"/>
</dbReference>
<comment type="caution">
    <text evidence="4">The sequence shown here is derived from an EMBL/GenBank/DDBJ whole genome shotgun (WGS) entry which is preliminary data.</text>
</comment>
<dbReference type="Pfam" id="PF00383">
    <property type="entry name" value="dCMP_cyt_deam_1"/>
    <property type="match status" value="1"/>
</dbReference>
<evidence type="ECO:0000313" key="5">
    <source>
        <dbReference type="Proteomes" id="UP000707356"/>
    </source>
</evidence>
<dbReference type="InterPro" id="IPR002125">
    <property type="entry name" value="CMP_dCMP_dom"/>
</dbReference>
<evidence type="ECO:0000259" key="3">
    <source>
        <dbReference type="PROSITE" id="PS51747"/>
    </source>
</evidence>
<gene>
    <name evidence="4" type="ORF">KME07_06920</name>
</gene>
<feature type="domain" description="CMP/dCMP-type deaminase" evidence="3">
    <location>
        <begin position="3"/>
        <end position="125"/>
    </location>
</feature>
<evidence type="ECO:0000313" key="4">
    <source>
        <dbReference type="EMBL" id="MBW4465159.1"/>
    </source>
</evidence>
<dbReference type="PANTHER" id="PTHR11079:SF202">
    <property type="entry name" value="TRNA-SPECIFIC ADENOSINE DEAMINASE"/>
    <property type="match status" value="1"/>
</dbReference>
<dbReference type="SUPFAM" id="SSF53927">
    <property type="entry name" value="Cytidine deaminase-like"/>
    <property type="match status" value="1"/>
</dbReference>
<evidence type="ECO:0000256" key="2">
    <source>
        <dbReference type="ARBA" id="ARBA00022833"/>
    </source>
</evidence>
<organism evidence="4 5">
    <name type="scientific">Pegethrix bostrychoides GSE-TBD4-15B</name>
    <dbReference type="NCBI Taxonomy" id="2839662"/>
    <lineage>
        <taxon>Bacteria</taxon>
        <taxon>Bacillati</taxon>
        <taxon>Cyanobacteriota</taxon>
        <taxon>Cyanophyceae</taxon>
        <taxon>Oculatellales</taxon>
        <taxon>Oculatellaceae</taxon>
        <taxon>Pegethrix</taxon>
    </lineage>
</organism>
<dbReference type="EMBL" id="JAHHHV010000032">
    <property type="protein sequence ID" value="MBW4465159.1"/>
    <property type="molecule type" value="Genomic_DNA"/>
</dbReference>
<dbReference type="Proteomes" id="UP000707356">
    <property type="component" value="Unassembled WGS sequence"/>
</dbReference>
<keyword evidence="2" id="KW-0862">Zinc</keyword>
<dbReference type="GO" id="GO:0002100">
    <property type="term" value="P:tRNA wobble adenosine to inosine editing"/>
    <property type="evidence" value="ECO:0007669"/>
    <property type="project" value="TreeGrafter"/>
</dbReference>
<dbReference type="CDD" id="cd01285">
    <property type="entry name" value="nucleoside_deaminase"/>
    <property type="match status" value="1"/>
</dbReference>
<dbReference type="GO" id="GO:0052717">
    <property type="term" value="F:tRNA-specific adenosine-34 deaminase activity"/>
    <property type="evidence" value="ECO:0007669"/>
    <property type="project" value="TreeGrafter"/>
</dbReference>
<dbReference type="PANTHER" id="PTHR11079">
    <property type="entry name" value="CYTOSINE DEAMINASE FAMILY MEMBER"/>
    <property type="match status" value="1"/>
</dbReference>
<dbReference type="PROSITE" id="PS51747">
    <property type="entry name" value="CYT_DCMP_DEAMINASES_2"/>
    <property type="match status" value="1"/>
</dbReference>
<evidence type="ECO:0000256" key="1">
    <source>
        <dbReference type="ARBA" id="ARBA00022723"/>
    </source>
</evidence>
<reference evidence="4" key="1">
    <citation type="submission" date="2021-05" db="EMBL/GenBank/DDBJ databases">
        <authorList>
            <person name="Pietrasiak N."/>
            <person name="Ward R."/>
            <person name="Stajich J.E."/>
            <person name="Kurbessoian T."/>
        </authorList>
    </citation>
    <scope>NUCLEOTIDE SEQUENCE</scope>
    <source>
        <strain evidence="4">GSE-TBD4-15B</strain>
    </source>
</reference>
<dbReference type="InterPro" id="IPR016192">
    <property type="entry name" value="APOBEC/CMP_deaminase_Zn-bd"/>
</dbReference>
<protein>
    <submittedName>
        <fullName evidence="4">Nucleoside deaminase</fullName>
    </submittedName>
</protein>